<dbReference type="InterPro" id="IPR045229">
    <property type="entry name" value="TPP_enz"/>
</dbReference>
<evidence type="ECO:0000256" key="3">
    <source>
        <dbReference type="ARBA" id="ARBA00007812"/>
    </source>
</evidence>
<evidence type="ECO:0000256" key="1">
    <source>
        <dbReference type="ARBA" id="ARBA00004974"/>
    </source>
</evidence>
<comment type="cofactor">
    <cofactor evidence="14">
        <name>Mg(2+)</name>
        <dbReference type="ChEBI" id="CHEBI:18420"/>
    </cofactor>
    <text evidence="14">Binds 1 Mg(2+) ion per subunit.</text>
</comment>
<feature type="domain" description="Thiamine pyrophosphate enzyme central" evidence="15">
    <location>
        <begin position="196"/>
        <end position="331"/>
    </location>
</feature>
<dbReference type="eggNOG" id="COG0028">
    <property type="taxonomic scope" value="Bacteria"/>
</dbReference>
<dbReference type="InterPro" id="IPR011766">
    <property type="entry name" value="TPP_enzyme_TPP-bd"/>
</dbReference>
<protein>
    <recommendedName>
        <fullName evidence="4 14">Acetolactate synthase</fullName>
        <ecNumber evidence="4 14">2.2.1.6</ecNumber>
    </recommendedName>
</protein>
<keyword evidence="5 14" id="KW-0028">Amino-acid biosynthesis</keyword>
<dbReference type="GO" id="GO:0030976">
    <property type="term" value="F:thiamine pyrophosphate binding"/>
    <property type="evidence" value="ECO:0007669"/>
    <property type="project" value="UniProtKB-UniRule"/>
</dbReference>
<dbReference type="Pfam" id="PF00205">
    <property type="entry name" value="TPP_enzyme_M"/>
    <property type="match status" value="1"/>
</dbReference>
<evidence type="ECO:0000313" key="18">
    <source>
        <dbReference type="EMBL" id="EFY06602.1"/>
    </source>
</evidence>
<evidence type="ECO:0000256" key="13">
    <source>
        <dbReference type="ARBA" id="ARBA00048670"/>
    </source>
</evidence>
<dbReference type="InterPro" id="IPR039368">
    <property type="entry name" value="AHAS_TPP"/>
</dbReference>
<keyword evidence="9" id="KW-0274">FAD</keyword>
<gene>
    <name evidence="18" type="primary">ilvB</name>
    <name evidence="18" type="ORF">HMPREF9444_01625</name>
</gene>
<dbReference type="PANTHER" id="PTHR18968:SF13">
    <property type="entry name" value="ACETOLACTATE SYNTHASE CATALYTIC SUBUNIT, MITOCHONDRIAL"/>
    <property type="match status" value="1"/>
</dbReference>
<evidence type="ECO:0000256" key="8">
    <source>
        <dbReference type="ARBA" id="ARBA00022723"/>
    </source>
</evidence>
<evidence type="ECO:0000259" key="17">
    <source>
        <dbReference type="Pfam" id="PF02776"/>
    </source>
</evidence>
<dbReference type="Proteomes" id="UP000018458">
    <property type="component" value="Unassembled WGS sequence"/>
</dbReference>
<evidence type="ECO:0000256" key="6">
    <source>
        <dbReference type="ARBA" id="ARBA00022630"/>
    </source>
</evidence>
<proteinExistence type="inferred from homology"/>
<keyword evidence="11 14" id="KW-0786">Thiamine pyrophosphate</keyword>
<evidence type="ECO:0000256" key="7">
    <source>
        <dbReference type="ARBA" id="ARBA00022679"/>
    </source>
</evidence>
<evidence type="ECO:0000256" key="9">
    <source>
        <dbReference type="ARBA" id="ARBA00022827"/>
    </source>
</evidence>
<dbReference type="Gene3D" id="3.40.50.970">
    <property type="match status" value="2"/>
</dbReference>
<dbReference type="HOGENOM" id="CLU_013748_1_2_6"/>
<comment type="catalytic activity">
    <reaction evidence="13 14">
        <text>2 pyruvate + H(+) = (2S)-2-acetolactate + CO2</text>
        <dbReference type="Rhea" id="RHEA:25249"/>
        <dbReference type="ChEBI" id="CHEBI:15361"/>
        <dbReference type="ChEBI" id="CHEBI:15378"/>
        <dbReference type="ChEBI" id="CHEBI:16526"/>
        <dbReference type="ChEBI" id="CHEBI:58476"/>
        <dbReference type="EC" id="2.2.1.6"/>
    </reaction>
</comment>
<comment type="pathway">
    <text evidence="1 14">Amino-acid biosynthesis; L-isoleucine biosynthesis; L-isoleucine from 2-oxobutanoate: step 1/4.</text>
</comment>
<dbReference type="InterPro" id="IPR012000">
    <property type="entry name" value="Thiamin_PyroP_enz_cen_dom"/>
</dbReference>
<evidence type="ECO:0000259" key="16">
    <source>
        <dbReference type="Pfam" id="PF02775"/>
    </source>
</evidence>
<evidence type="ECO:0000256" key="11">
    <source>
        <dbReference type="ARBA" id="ARBA00023052"/>
    </source>
</evidence>
<keyword evidence="8 14" id="KW-0479">Metal-binding</keyword>
<evidence type="ECO:0000256" key="5">
    <source>
        <dbReference type="ARBA" id="ARBA00022605"/>
    </source>
</evidence>
<dbReference type="GO" id="GO:0050660">
    <property type="term" value="F:flavin adenine dinucleotide binding"/>
    <property type="evidence" value="ECO:0007669"/>
    <property type="project" value="InterPro"/>
</dbReference>
<evidence type="ECO:0000313" key="19">
    <source>
        <dbReference type="Proteomes" id="UP000018458"/>
    </source>
</evidence>
<dbReference type="AlphaFoldDB" id="E8LLK8"/>
<evidence type="ECO:0000256" key="10">
    <source>
        <dbReference type="ARBA" id="ARBA00022842"/>
    </source>
</evidence>
<name>E8LLK8_SUCHY</name>
<evidence type="ECO:0000256" key="2">
    <source>
        <dbReference type="ARBA" id="ARBA00005025"/>
    </source>
</evidence>
<dbReference type="Gene3D" id="3.40.50.1220">
    <property type="entry name" value="TPP-binding domain"/>
    <property type="match status" value="1"/>
</dbReference>
<keyword evidence="19" id="KW-1185">Reference proteome</keyword>
<evidence type="ECO:0000256" key="14">
    <source>
        <dbReference type="RuleBase" id="RU003591"/>
    </source>
</evidence>
<comment type="pathway">
    <text evidence="2 14">Amino-acid biosynthesis; L-valine biosynthesis; L-valine from pyruvate: step 1/4.</text>
</comment>
<dbReference type="FunFam" id="3.40.50.1220:FF:000008">
    <property type="entry name" value="Acetolactate synthase"/>
    <property type="match status" value="1"/>
</dbReference>
<accession>E8LLK8</accession>
<dbReference type="UniPathway" id="UPA00047">
    <property type="reaction ID" value="UER00055"/>
</dbReference>
<dbReference type="InterPro" id="IPR012001">
    <property type="entry name" value="Thiamin_PyroP_enz_TPP-bd_dom"/>
</dbReference>
<comment type="similarity">
    <text evidence="3 14">Belongs to the TPP enzyme family.</text>
</comment>
<keyword evidence="6" id="KW-0285">Flavoprotein</keyword>
<dbReference type="GO" id="GO:0000287">
    <property type="term" value="F:magnesium ion binding"/>
    <property type="evidence" value="ECO:0007669"/>
    <property type="project" value="UniProtKB-UniRule"/>
</dbReference>
<dbReference type="Pfam" id="PF02776">
    <property type="entry name" value="TPP_enzyme_N"/>
    <property type="match status" value="1"/>
</dbReference>
<dbReference type="EMBL" id="AEVO01000109">
    <property type="protein sequence ID" value="EFY06602.1"/>
    <property type="molecule type" value="Genomic_DNA"/>
</dbReference>
<evidence type="ECO:0000259" key="15">
    <source>
        <dbReference type="Pfam" id="PF00205"/>
    </source>
</evidence>
<dbReference type="UniPathway" id="UPA00049">
    <property type="reaction ID" value="UER00059"/>
</dbReference>
<dbReference type="GO" id="GO:0003984">
    <property type="term" value="F:acetolactate synthase activity"/>
    <property type="evidence" value="ECO:0007669"/>
    <property type="project" value="UniProtKB-EC"/>
</dbReference>
<keyword evidence="10 14" id="KW-0460">Magnesium</keyword>
<dbReference type="GO" id="GO:0009097">
    <property type="term" value="P:isoleucine biosynthetic process"/>
    <property type="evidence" value="ECO:0007669"/>
    <property type="project" value="UniProtKB-UniPathway"/>
</dbReference>
<feature type="domain" description="Thiamine pyrophosphate enzyme TPP-binding" evidence="16">
    <location>
        <begin position="396"/>
        <end position="545"/>
    </location>
</feature>
<feature type="domain" description="Thiamine pyrophosphate enzyme N-terminal TPP-binding" evidence="17">
    <location>
        <begin position="5"/>
        <end position="120"/>
    </location>
</feature>
<dbReference type="InterPro" id="IPR012846">
    <property type="entry name" value="Acetolactate_synth_lsu"/>
</dbReference>
<keyword evidence="7 14" id="KW-0808">Transferase</keyword>
<dbReference type="GO" id="GO:0005948">
    <property type="term" value="C:acetolactate synthase complex"/>
    <property type="evidence" value="ECO:0007669"/>
    <property type="project" value="TreeGrafter"/>
</dbReference>
<reference evidence="18 19" key="1">
    <citation type="submission" date="2011-01" db="EMBL/GenBank/DDBJ databases">
        <authorList>
            <person name="Weinstock G."/>
            <person name="Sodergren E."/>
            <person name="Clifton S."/>
            <person name="Fulton L."/>
            <person name="Fulton B."/>
            <person name="Courtney L."/>
            <person name="Fronick C."/>
            <person name="Harrison M."/>
            <person name="Strong C."/>
            <person name="Farmer C."/>
            <person name="Delahaunty K."/>
            <person name="Markovic C."/>
            <person name="Hall O."/>
            <person name="Minx P."/>
            <person name="Tomlinson C."/>
            <person name="Mitreva M."/>
            <person name="Hou S."/>
            <person name="Chen J."/>
            <person name="Wollam A."/>
            <person name="Pepin K.H."/>
            <person name="Johnson M."/>
            <person name="Bhonagiri V."/>
            <person name="Zhang X."/>
            <person name="Suruliraj S."/>
            <person name="Warren W."/>
            <person name="Chinwalla A."/>
            <person name="Mardis E.R."/>
            <person name="Wilson R.K."/>
        </authorList>
    </citation>
    <scope>NUCLEOTIDE SEQUENCE [LARGE SCALE GENOMIC DNA]</scope>
    <source>
        <strain evidence="19">DSM 22608 / JCM 16073 / KCTC 15190 / YIT 12066</strain>
    </source>
</reference>
<dbReference type="InterPro" id="IPR029061">
    <property type="entry name" value="THDP-binding"/>
</dbReference>
<dbReference type="NCBIfam" id="TIGR00118">
    <property type="entry name" value="acolac_lg"/>
    <property type="match status" value="1"/>
</dbReference>
<dbReference type="GO" id="GO:0009099">
    <property type="term" value="P:L-valine biosynthetic process"/>
    <property type="evidence" value="ECO:0007669"/>
    <property type="project" value="UniProtKB-UniPathway"/>
</dbReference>
<dbReference type="FunFam" id="3.40.50.970:FF:000007">
    <property type="entry name" value="Acetolactate synthase"/>
    <property type="match status" value="1"/>
</dbReference>
<comment type="cofactor">
    <cofactor evidence="14">
        <name>thiamine diphosphate</name>
        <dbReference type="ChEBI" id="CHEBI:58937"/>
    </cofactor>
    <text evidence="14">Binds 1 thiamine pyrophosphate per subunit.</text>
</comment>
<dbReference type="FunFam" id="3.40.50.970:FF:000016">
    <property type="entry name" value="Acetolactate synthase"/>
    <property type="match status" value="1"/>
</dbReference>
<evidence type="ECO:0000256" key="12">
    <source>
        <dbReference type="ARBA" id="ARBA00023304"/>
    </source>
</evidence>
<dbReference type="Pfam" id="PF02775">
    <property type="entry name" value="TPP_enzyme_C"/>
    <property type="match status" value="1"/>
</dbReference>
<dbReference type="OrthoDB" id="9785953at2"/>
<dbReference type="InterPro" id="IPR029035">
    <property type="entry name" value="DHS-like_NAD/FAD-binding_dom"/>
</dbReference>
<organism evidence="18 19">
    <name type="scientific">Succinatimonas hippei (strain DSM 22608 / JCM 16073 / KCTC 15190 / YIT 12066)</name>
    <dbReference type="NCBI Taxonomy" id="762983"/>
    <lineage>
        <taxon>Bacteria</taxon>
        <taxon>Pseudomonadati</taxon>
        <taxon>Pseudomonadota</taxon>
        <taxon>Gammaproteobacteria</taxon>
        <taxon>Aeromonadales</taxon>
        <taxon>Succinivibrionaceae</taxon>
        <taxon>Succinatimonas</taxon>
    </lineage>
</organism>
<dbReference type="STRING" id="762983.HMPREF9444_01625"/>
<dbReference type="SUPFAM" id="SSF52518">
    <property type="entry name" value="Thiamin diphosphate-binding fold (THDP-binding)"/>
    <property type="match status" value="2"/>
</dbReference>
<comment type="caution">
    <text evidence="18">The sequence shown here is derived from an EMBL/GenBank/DDBJ whole genome shotgun (WGS) entry which is preliminary data.</text>
</comment>
<dbReference type="SUPFAM" id="SSF52467">
    <property type="entry name" value="DHS-like NAD/FAD-binding domain"/>
    <property type="match status" value="1"/>
</dbReference>
<sequence>MVMLNGAQMVVKTLEDLGVEQMFGYPGATVIDIYDELMNSEKIRHVLARHEQGAVHMADGYARSTGKVGCAMVTSGPGATNTVTAIATAYGDSIPLVVITGQVNTALIGSDAFQEVDTVGITRPVVKHSFLCKKPEDVPINIRKAFYIASTGRKGPVVVDIPKNCQDPKVKVEYPPMTEIKLRSYNPTVFGHKGQVKRAAQLIAKAKKPVLIFGGGVVQGNASEELRKLVLRMNLPVTQTLMGISGFPENDPHCLGMVGMHGLYEANEAMHNSDLVIAVAVRFDDRVTNNVKKFCPNAKLVHIDVDPASISKCVHADLPIVGDSKAVLGQLNAALEELNLNANPEVEEWWKEIYAWRARNCLKYQVSEDVIKPQQVIEAVYKATRDSGVKTFITTDVGQHQMFAAQFFKFDEPRTFITSGGLGTMGFGFPAAAGVKVAHPDAQVICFTGDGSFQMNMQELSTCKQYHLPVKIFILDNHTLGMVRQWQSLFYHQRYSQTDLTFNPDFVKLADAFGHKAFKVSDPAQLDSVVKEALSLKDDLVIVDVITDTDSKVFPMQKVGGSMVDMILSEEDAK</sequence>
<dbReference type="RefSeq" id="WP_009143796.1">
    <property type="nucleotide sequence ID" value="NZ_GL831042.1"/>
</dbReference>
<dbReference type="EC" id="2.2.1.6" evidence="4 14"/>
<evidence type="ECO:0000256" key="4">
    <source>
        <dbReference type="ARBA" id="ARBA00013145"/>
    </source>
</evidence>
<dbReference type="CDD" id="cd07035">
    <property type="entry name" value="TPP_PYR_POX_like"/>
    <property type="match status" value="1"/>
</dbReference>
<keyword evidence="12 14" id="KW-0100">Branched-chain amino acid biosynthesis</keyword>
<dbReference type="CDD" id="cd02015">
    <property type="entry name" value="TPP_AHAS"/>
    <property type="match status" value="1"/>
</dbReference>
<dbReference type="PANTHER" id="PTHR18968">
    <property type="entry name" value="THIAMINE PYROPHOSPHATE ENZYMES"/>
    <property type="match status" value="1"/>
</dbReference>